<evidence type="ECO:0000313" key="3">
    <source>
        <dbReference type="Proteomes" id="UP001177744"/>
    </source>
</evidence>
<proteinExistence type="predicted"/>
<accession>A0AA40I040</accession>
<keyword evidence="3" id="KW-1185">Reference proteome</keyword>
<feature type="compositionally biased region" description="Low complexity" evidence="1">
    <location>
        <begin position="60"/>
        <end position="75"/>
    </location>
</feature>
<dbReference type="EMBL" id="JAULJE010000008">
    <property type="protein sequence ID" value="KAK1340569.1"/>
    <property type="molecule type" value="Genomic_DNA"/>
</dbReference>
<feature type="region of interest" description="Disordered" evidence="1">
    <location>
        <begin position="1"/>
        <end position="44"/>
    </location>
</feature>
<evidence type="ECO:0000256" key="1">
    <source>
        <dbReference type="SAM" id="MobiDB-lite"/>
    </source>
</evidence>
<organism evidence="2 3">
    <name type="scientific">Cnephaeus nilssonii</name>
    <name type="common">Northern bat</name>
    <name type="synonym">Eptesicus nilssonii</name>
    <dbReference type="NCBI Taxonomy" id="3371016"/>
    <lineage>
        <taxon>Eukaryota</taxon>
        <taxon>Metazoa</taxon>
        <taxon>Chordata</taxon>
        <taxon>Craniata</taxon>
        <taxon>Vertebrata</taxon>
        <taxon>Euteleostomi</taxon>
        <taxon>Mammalia</taxon>
        <taxon>Eutheria</taxon>
        <taxon>Laurasiatheria</taxon>
        <taxon>Chiroptera</taxon>
        <taxon>Yangochiroptera</taxon>
        <taxon>Vespertilionidae</taxon>
        <taxon>Cnephaeus</taxon>
    </lineage>
</organism>
<evidence type="ECO:0000313" key="2">
    <source>
        <dbReference type="EMBL" id="KAK1340569.1"/>
    </source>
</evidence>
<gene>
    <name evidence="2" type="ORF">QTO34_019140</name>
</gene>
<name>A0AA40I040_CNENI</name>
<protein>
    <submittedName>
        <fullName evidence="2">Uncharacterized protein</fullName>
    </submittedName>
</protein>
<sequence>MRGSHALLCQPPTDNAARPQPPTDSGPALGLHCQPLGARKPPGRACCPTRLEQGLMVAAQRGRAGTASRRSGSCGPSSTLSKSAQAINLYYRKKVGRPPSAQAAGPPHGSPQSPDFL</sequence>
<feature type="region of interest" description="Disordered" evidence="1">
    <location>
        <begin position="60"/>
        <end position="80"/>
    </location>
</feature>
<comment type="caution">
    <text evidence="2">The sequence shown here is derived from an EMBL/GenBank/DDBJ whole genome shotgun (WGS) entry which is preliminary data.</text>
</comment>
<dbReference type="AlphaFoldDB" id="A0AA40I040"/>
<reference evidence="2" key="1">
    <citation type="submission" date="2023-06" db="EMBL/GenBank/DDBJ databases">
        <title>Reference genome for the Northern bat (Eptesicus nilssonii), a most northern bat species.</title>
        <authorList>
            <person name="Laine V.N."/>
            <person name="Pulliainen A.T."/>
            <person name="Lilley T.M."/>
        </authorList>
    </citation>
    <scope>NUCLEOTIDE SEQUENCE</scope>
    <source>
        <strain evidence="2">BLF_Eptnil</strain>
        <tissue evidence="2">Kidney</tissue>
    </source>
</reference>
<dbReference type="Proteomes" id="UP001177744">
    <property type="component" value="Unassembled WGS sequence"/>
</dbReference>
<feature type="region of interest" description="Disordered" evidence="1">
    <location>
        <begin position="92"/>
        <end position="117"/>
    </location>
</feature>